<evidence type="ECO:0000256" key="3">
    <source>
        <dbReference type="ARBA" id="ARBA00022860"/>
    </source>
</evidence>
<feature type="compositionally biased region" description="Polar residues" evidence="6">
    <location>
        <begin position="553"/>
        <end position="564"/>
    </location>
</feature>
<dbReference type="GO" id="GO:0016020">
    <property type="term" value="C:membrane"/>
    <property type="evidence" value="ECO:0007669"/>
    <property type="project" value="UniProtKB-SubCell"/>
</dbReference>
<evidence type="ECO:0000259" key="7">
    <source>
        <dbReference type="PROSITE" id="PS51893"/>
    </source>
</evidence>
<dbReference type="Pfam" id="PF03832">
    <property type="entry name" value="WSK"/>
    <property type="match status" value="2"/>
</dbReference>
<dbReference type="GO" id="GO:0090036">
    <property type="term" value="P:regulation of protein kinase C signaling"/>
    <property type="evidence" value="ECO:0007669"/>
    <property type="project" value="InterPro"/>
</dbReference>
<feature type="domain" description="A kinase-anchoring proteins AKAP-5 and AKAP-12 calmodulin (CaM)-binding" evidence="7">
    <location>
        <begin position="524"/>
        <end position="544"/>
    </location>
</feature>
<feature type="compositionally biased region" description="Basic and acidic residues" evidence="6">
    <location>
        <begin position="540"/>
        <end position="552"/>
    </location>
</feature>
<accession>A0A8C9XHC6</accession>
<protein>
    <recommendedName>
        <fullName evidence="7">A kinase-anchoring proteins AKAP-5 and AKAP-12 calmodulin (CaM)-binding domain-containing protein</fullName>
    </recommendedName>
</protein>
<evidence type="ECO:0000256" key="6">
    <source>
        <dbReference type="SAM" id="MobiDB-lite"/>
    </source>
</evidence>
<evidence type="ECO:0000313" key="9">
    <source>
        <dbReference type="Proteomes" id="UP000694568"/>
    </source>
</evidence>
<comment type="subcellular location">
    <subcellularLocation>
        <location evidence="1">Membrane</location>
        <topology evidence="1">Lipid-anchor</topology>
    </subcellularLocation>
</comment>
<feature type="compositionally biased region" description="Basic and acidic residues" evidence="6">
    <location>
        <begin position="242"/>
        <end position="267"/>
    </location>
</feature>
<keyword evidence="4" id="KW-0472">Membrane</keyword>
<dbReference type="PANTHER" id="PTHR23209">
    <property type="entry name" value="A-KINASE ANCHOR PROTEIN 12"/>
    <property type="match status" value="1"/>
</dbReference>
<dbReference type="AlphaFoldDB" id="A0A8C9XHC6"/>
<evidence type="ECO:0000256" key="2">
    <source>
        <dbReference type="ARBA" id="ARBA00022553"/>
    </source>
</evidence>
<feature type="compositionally biased region" description="Basic residues" evidence="6">
    <location>
        <begin position="529"/>
        <end position="539"/>
    </location>
</feature>
<name>A0A8C9XHC6_SANLU</name>
<evidence type="ECO:0000256" key="4">
    <source>
        <dbReference type="ARBA" id="ARBA00023136"/>
    </source>
</evidence>
<keyword evidence="3" id="KW-0112">Calmodulin-binding</keyword>
<feature type="region of interest" description="Disordered" evidence="6">
    <location>
        <begin position="315"/>
        <end position="663"/>
    </location>
</feature>
<feature type="compositionally biased region" description="Acidic residues" evidence="6">
    <location>
        <begin position="585"/>
        <end position="601"/>
    </location>
</feature>
<keyword evidence="2" id="KW-0597">Phosphoprotein</keyword>
<sequence length="853" mass="93784">MLNLWYQDKGFRLNNITFYQAPENAPISADRVSSPSFTVLAIQVLIFHLFPGLAILSSDEDVSETEKPLKEEETPLNVEINEKESPNEADANEDVPLEITEMDAKQNDINESFRKFFRNIGLNLTVKRGSGEIATDVPDETNKVEPNRAEDVEDTTKETTSENEKTEETKEEVESDNVDAAMTSPVGEHAQQDATPEEESHSTSPCSPEEEVVVSPIKRFFTTGIFSGLRKKKKPAEDETTDKEPEDKGGKEVEETREQTVQDKQQDIEEISLGVDAAAIETEHKENILKGEILSAVSAQVMDASAIDPSTIIVTEPDILNSQEKDKVQASPLKRLLSGSSLKKLSKKQRGRKSSDAKLSDSGEHVSDQLLSSTGSAENQKEEGCAQHSAEAVGEEDGAWASFKKLVTPKKRIKRSSLSNEETQIPGSVEEPKPSEGGQISDLSTEEGKKRKDSSVSWESVLCGSGRRRSRKTSDSEDEILQIDKQDDGSKHGTELALESSNEVDEMLAYSPKEAGSSSEGDGGSTWKSLKRLVTPKKKAKDEDESKDHVQSDSEVTQDESSFSIKKLLPGRKKRKSAERQDQVSSDEADKDVASGDEDSETPAVVPLSEFDTVETEVHIQTQADVETTNEEPGDFTESISKQQLSDIPEEATPASATEEAARDDTIAEDLIEITSEAITAPEPLDITLADETEMISAVSQLSSESSKTSGNTTPVPAEYDFMETDVLLHQVVETISISPNTVPVCSNELRSERMVSVSHQILETFVKEEPTILEIHRRLDATAINTGLNVEELDTINELAATTETESIFEVNDSYSTEFVSEVPTEEFHTAEIAVDEVHEVNITHQEDSLKE</sequence>
<dbReference type="PANTHER" id="PTHR23209:SF4">
    <property type="entry name" value="A-KINASE ANCHOR PROTEIN 12"/>
    <property type="match status" value="1"/>
</dbReference>
<keyword evidence="5" id="KW-0449">Lipoprotein</keyword>
<dbReference type="InterPro" id="IPR001573">
    <property type="entry name" value="AKAP_WSK"/>
</dbReference>
<feature type="compositionally biased region" description="Basic and acidic residues" evidence="6">
    <location>
        <begin position="482"/>
        <end position="494"/>
    </location>
</feature>
<evidence type="ECO:0000313" key="8">
    <source>
        <dbReference type="Ensembl" id="ENSSLUP00000010926.1"/>
    </source>
</evidence>
<reference evidence="8" key="2">
    <citation type="submission" date="2025-09" db="UniProtKB">
        <authorList>
            <consortium name="Ensembl"/>
        </authorList>
    </citation>
    <scope>IDENTIFICATION</scope>
</reference>
<feature type="compositionally biased region" description="Low complexity" evidence="6">
    <location>
        <begin position="333"/>
        <end position="343"/>
    </location>
</feature>
<organism evidence="8 9">
    <name type="scientific">Sander lucioperca</name>
    <name type="common">Pike-perch</name>
    <name type="synonym">Perca lucioperca</name>
    <dbReference type="NCBI Taxonomy" id="283035"/>
    <lineage>
        <taxon>Eukaryota</taxon>
        <taxon>Metazoa</taxon>
        <taxon>Chordata</taxon>
        <taxon>Craniata</taxon>
        <taxon>Vertebrata</taxon>
        <taxon>Euteleostomi</taxon>
        <taxon>Actinopterygii</taxon>
        <taxon>Neopterygii</taxon>
        <taxon>Teleostei</taxon>
        <taxon>Neoteleostei</taxon>
        <taxon>Acanthomorphata</taxon>
        <taxon>Eupercaria</taxon>
        <taxon>Perciformes</taxon>
        <taxon>Percoidei</taxon>
        <taxon>Percidae</taxon>
        <taxon>Luciopercinae</taxon>
        <taxon>Sander</taxon>
    </lineage>
</organism>
<feature type="compositionally biased region" description="Polar residues" evidence="6">
    <location>
        <begin position="369"/>
        <end position="378"/>
    </location>
</feature>
<feature type="compositionally biased region" description="Polar residues" evidence="6">
    <location>
        <begin position="416"/>
        <end position="426"/>
    </location>
</feature>
<evidence type="ECO:0000256" key="1">
    <source>
        <dbReference type="ARBA" id="ARBA00004635"/>
    </source>
</evidence>
<dbReference type="Ensembl" id="ENSSLUT00000011311.1">
    <property type="protein sequence ID" value="ENSSLUP00000010926.1"/>
    <property type="gene ID" value="ENSSLUG00000005192.1"/>
</dbReference>
<feature type="compositionally biased region" description="Basic and acidic residues" evidence="6">
    <location>
        <begin position="353"/>
        <end position="367"/>
    </location>
</feature>
<evidence type="ECO:0000256" key="5">
    <source>
        <dbReference type="ARBA" id="ARBA00023288"/>
    </source>
</evidence>
<dbReference type="GO" id="GO:0005516">
    <property type="term" value="F:calmodulin binding"/>
    <property type="evidence" value="ECO:0007669"/>
    <property type="project" value="UniProtKB-KW"/>
</dbReference>
<dbReference type="PROSITE" id="PS51893">
    <property type="entry name" value="AKAP_CAM_BD"/>
    <property type="match status" value="2"/>
</dbReference>
<feature type="region of interest" description="Disordered" evidence="6">
    <location>
        <begin position="228"/>
        <end position="268"/>
    </location>
</feature>
<dbReference type="Proteomes" id="UP000694568">
    <property type="component" value="Unplaced"/>
</dbReference>
<dbReference type="GeneTree" id="ENSGT00730000111244"/>
<feature type="domain" description="A kinase-anchoring proteins AKAP-5 and AKAP-12 calmodulin (CaM)-binding" evidence="7">
    <location>
        <begin position="397"/>
        <end position="417"/>
    </location>
</feature>
<feature type="region of interest" description="Disordered" evidence="6">
    <location>
        <begin position="133"/>
        <end position="214"/>
    </location>
</feature>
<keyword evidence="9" id="KW-1185">Reference proteome</keyword>
<proteinExistence type="predicted"/>
<dbReference type="InterPro" id="IPR028540">
    <property type="entry name" value="AKAP12"/>
</dbReference>
<dbReference type="GO" id="GO:0010739">
    <property type="term" value="P:positive regulation of protein kinase A signaling"/>
    <property type="evidence" value="ECO:0007669"/>
    <property type="project" value="InterPro"/>
</dbReference>
<dbReference type="GO" id="GO:0007165">
    <property type="term" value="P:signal transduction"/>
    <property type="evidence" value="ECO:0007669"/>
    <property type="project" value="TreeGrafter"/>
</dbReference>
<dbReference type="GO" id="GO:0051018">
    <property type="term" value="F:protein kinase A binding"/>
    <property type="evidence" value="ECO:0007669"/>
    <property type="project" value="InterPro"/>
</dbReference>
<dbReference type="GO" id="GO:0005737">
    <property type="term" value="C:cytoplasm"/>
    <property type="evidence" value="ECO:0007669"/>
    <property type="project" value="TreeGrafter"/>
</dbReference>
<feature type="compositionally biased region" description="Basic and acidic residues" evidence="6">
    <location>
        <begin position="140"/>
        <end position="168"/>
    </location>
</feature>
<reference evidence="8" key="1">
    <citation type="submission" date="2025-08" db="UniProtKB">
        <authorList>
            <consortium name="Ensembl"/>
        </authorList>
    </citation>
    <scope>IDENTIFICATION</scope>
</reference>